<keyword evidence="12" id="KW-0675">Receptor</keyword>
<organism evidence="12 13">
    <name type="scientific">Alteromonas gracilis</name>
    <dbReference type="NCBI Taxonomy" id="1479524"/>
    <lineage>
        <taxon>Bacteria</taxon>
        <taxon>Pseudomonadati</taxon>
        <taxon>Pseudomonadota</taxon>
        <taxon>Gammaproteobacteria</taxon>
        <taxon>Alteromonadales</taxon>
        <taxon>Alteromonadaceae</taxon>
        <taxon>Alteromonas/Salinimonas group</taxon>
        <taxon>Alteromonas</taxon>
    </lineage>
</organism>
<keyword evidence="5 9" id="KW-0798">TonB box</keyword>
<dbReference type="InterPro" id="IPR036942">
    <property type="entry name" value="Beta-barrel_TonB_sf"/>
</dbReference>
<dbReference type="Pfam" id="PF00593">
    <property type="entry name" value="TonB_dep_Rec_b-barrel"/>
    <property type="match status" value="1"/>
</dbReference>
<evidence type="ECO:0000256" key="8">
    <source>
        <dbReference type="PROSITE-ProRule" id="PRU01360"/>
    </source>
</evidence>
<dbReference type="Proteomes" id="UP000239539">
    <property type="component" value="Unassembled WGS sequence"/>
</dbReference>
<dbReference type="Gene3D" id="2.40.170.20">
    <property type="entry name" value="TonB-dependent receptor, beta-barrel domain"/>
    <property type="match status" value="1"/>
</dbReference>
<keyword evidence="3 8" id="KW-1134">Transmembrane beta strand</keyword>
<name>A0ABX5CK95_9ALTE</name>
<dbReference type="InterPro" id="IPR039426">
    <property type="entry name" value="TonB-dep_rcpt-like"/>
</dbReference>
<keyword evidence="6 8" id="KW-0472">Membrane</keyword>
<evidence type="ECO:0000259" key="11">
    <source>
        <dbReference type="Pfam" id="PF07715"/>
    </source>
</evidence>
<evidence type="ECO:0000256" key="2">
    <source>
        <dbReference type="ARBA" id="ARBA00022448"/>
    </source>
</evidence>
<proteinExistence type="inferred from homology"/>
<evidence type="ECO:0000256" key="4">
    <source>
        <dbReference type="ARBA" id="ARBA00022692"/>
    </source>
</evidence>
<comment type="similarity">
    <text evidence="8 9">Belongs to the TonB-dependent receptor family.</text>
</comment>
<dbReference type="SUPFAM" id="SSF56935">
    <property type="entry name" value="Porins"/>
    <property type="match status" value="1"/>
</dbReference>
<evidence type="ECO:0000313" key="12">
    <source>
        <dbReference type="EMBL" id="PRO67987.1"/>
    </source>
</evidence>
<evidence type="ECO:0000256" key="7">
    <source>
        <dbReference type="ARBA" id="ARBA00023237"/>
    </source>
</evidence>
<keyword evidence="2 8" id="KW-0813">Transport</keyword>
<dbReference type="PANTHER" id="PTHR30069">
    <property type="entry name" value="TONB-DEPENDENT OUTER MEMBRANE RECEPTOR"/>
    <property type="match status" value="1"/>
</dbReference>
<evidence type="ECO:0000259" key="10">
    <source>
        <dbReference type="Pfam" id="PF00593"/>
    </source>
</evidence>
<protein>
    <submittedName>
        <fullName evidence="12">TonB-dependent receptor</fullName>
    </submittedName>
</protein>
<evidence type="ECO:0000313" key="13">
    <source>
        <dbReference type="Proteomes" id="UP000239539"/>
    </source>
</evidence>
<dbReference type="PROSITE" id="PS52016">
    <property type="entry name" value="TONB_DEPENDENT_REC_3"/>
    <property type="match status" value="1"/>
</dbReference>
<dbReference type="InterPro" id="IPR037066">
    <property type="entry name" value="Plug_dom_sf"/>
</dbReference>
<reference evidence="13" key="1">
    <citation type="journal article" date="2020" name="Int. J. Syst. Evol. Microbiol.">
        <title>Alteromonas alba sp. nov., a marine bacterium isolated from the seawater of the West Pacific Ocean.</title>
        <authorList>
            <person name="Sun C."/>
            <person name="Wu Y.-H."/>
            <person name="Xamxidin M."/>
            <person name="Cheng H."/>
            <person name="Xu X.-W."/>
        </authorList>
    </citation>
    <scope>NUCLEOTIDE SEQUENCE [LARGE SCALE GENOMIC DNA]</scope>
    <source>
        <strain evidence="13">9a2</strain>
    </source>
</reference>
<dbReference type="InterPro" id="IPR012910">
    <property type="entry name" value="Plug_dom"/>
</dbReference>
<evidence type="ECO:0000256" key="5">
    <source>
        <dbReference type="ARBA" id="ARBA00023077"/>
    </source>
</evidence>
<keyword evidence="13" id="KW-1185">Reference proteome</keyword>
<evidence type="ECO:0000256" key="1">
    <source>
        <dbReference type="ARBA" id="ARBA00004571"/>
    </source>
</evidence>
<accession>A0ABX5CK95</accession>
<sequence>MPTRISTKSSSQNVSQFPTHQLARSPFALAIIASAITYAFSSTAGATIALDRYEVIEVQGATPLSANSNNSAVFGNVQTLTQDDIEGSVNRSLPELLKTQLASVNLNDVQNNPFQPDLQYRGFTASPLLGLPQGISVYLNGGRVNEAFGDTVHWDLMPLDAIDTVSLYSGSNPMFGQNTLGGALALTTKTGFSFNANEIDLQAGQFGQKAASVESGGHNDHWAYYVNLNHYEEDGWRDYSPSEVQQLFTSLAYKSDKMHLDMNLFMADNELLGNGASPIELLDIEGREAVYTHPDKTNNELTHVNITGDFVLTDTLSLTANMFYRDTQTQSINGDDSDFGACQFADGRVTLCEFEDDDDDDDDNDDLPVVGESDDVEAVEFIGFDDDTALAEISDVDADELDGTYNTGRTDAKATGLSFQLAKQYALSGFSSELIVGASYTKGDVNYAADTTFGILENESAQDSRTVLPIDGLMAQEARVRLDVDTTAWSLFFMNSTQLSSAVSLNLGGRFNRDHIVMEDPIDDGEGSLDGDHRFTQFNPAVGVDITIDEQSQLNLAISQSSRTPSPAELSCADEDDPCRLPNGFVADPPLDQVVTQTIEANYTTRIDNIDLMLNVFHSRSKDDIIFQQAGSVASRGYFINVDETKRQGVEFSVGSTWEKLTYRLNYNYLNATYESSFTSFSPFNPQGPDRVVTPGDKIPGQPEHLVKLYADYALTDKARLGAEVISASSQYFRGDEANENEKIDGYVIANIFASYRFNDTFTASLRLNNLFDKDYETFGTYGEADEVLEDIYPDVEGAEFVGPAQPRMVSVNLKARF</sequence>
<feature type="domain" description="TonB-dependent receptor-like beta-barrel" evidence="10">
    <location>
        <begin position="296"/>
        <end position="771"/>
    </location>
</feature>
<feature type="domain" description="TonB-dependent receptor plug" evidence="11">
    <location>
        <begin position="74"/>
        <end position="183"/>
    </location>
</feature>
<dbReference type="RefSeq" id="WP_105932101.1">
    <property type="nucleotide sequence ID" value="NZ_PVNO01000028.1"/>
</dbReference>
<comment type="subcellular location">
    <subcellularLocation>
        <location evidence="1 8">Cell outer membrane</location>
        <topology evidence="1 8">Multi-pass membrane protein</topology>
    </subcellularLocation>
</comment>
<dbReference type="Pfam" id="PF07715">
    <property type="entry name" value="Plug"/>
    <property type="match status" value="1"/>
</dbReference>
<keyword evidence="4 8" id="KW-0812">Transmembrane</keyword>
<dbReference type="Gene3D" id="2.170.130.10">
    <property type="entry name" value="TonB-dependent receptor, plug domain"/>
    <property type="match status" value="1"/>
</dbReference>
<keyword evidence="7 8" id="KW-0998">Cell outer membrane</keyword>
<evidence type="ECO:0000256" key="3">
    <source>
        <dbReference type="ARBA" id="ARBA00022452"/>
    </source>
</evidence>
<evidence type="ECO:0000256" key="6">
    <source>
        <dbReference type="ARBA" id="ARBA00023136"/>
    </source>
</evidence>
<dbReference type="EMBL" id="PVNO01000028">
    <property type="protein sequence ID" value="PRO67987.1"/>
    <property type="molecule type" value="Genomic_DNA"/>
</dbReference>
<dbReference type="PANTHER" id="PTHR30069:SF39">
    <property type="entry name" value="BLL6183 PROTEIN"/>
    <property type="match status" value="1"/>
</dbReference>
<gene>
    <name evidence="12" type="ORF">C6Y39_15230</name>
</gene>
<evidence type="ECO:0000256" key="9">
    <source>
        <dbReference type="RuleBase" id="RU003357"/>
    </source>
</evidence>
<comment type="caution">
    <text evidence="12">The sequence shown here is derived from an EMBL/GenBank/DDBJ whole genome shotgun (WGS) entry which is preliminary data.</text>
</comment>
<dbReference type="InterPro" id="IPR000531">
    <property type="entry name" value="Beta-barrel_TonB"/>
</dbReference>